<dbReference type="PRINTS" id="PR00364">
    <property type="entry name" value="DISEASERSIST"/>
</dbReference>
<evidence type="ECO:0000256" key="2">
    <source>
        <dbReference type="ARBA" id="ARBA00022614"/>
    </source>
</evidence>
<dbReference type="Pfam" id="PF18052">
    <property type="entry name" value="Rx_N"/>
    <property type="match status" value="1"/>
</dbReference>
<dbReference type="EMBL" id="OU503042">
    <property type="protein sequence ID" value="CAI9764722.1"/>
    <property type="molecule type" value="Genomic_DNA"/>
</dbReference>
<evidence type="ECO:0000259" key="11">
    <source>
        <dbReference type="Pfam" id="PF23247"/>
    </source>
</evidence>
<dbReference type="InterPro" id="IPR056789">
    <property type="entry name" value="LRR_R13L1-DRL21"/>
</dbReference>
<feature type="chain" id="PRO_5042245334" description="Disease resistance RPP13-like protein 1" evidence="8">
    <location>
        <begin position="23"/>
        <end position="1280"/>
    </location>
</feature>
<evidence type="ECO:0000259" key="10">
    <source>
        <dbReference type="Pfam" id="PF18052"/>
    </source>
</evidence>
<evidence type="ECO:0000313" key="15">
    <source>
        <dbReference type="Proteomes" id="UP000834106"/>
    </source>
</evidence>
<dbReference type="FunFam" id="1.10.10.10:FF:000322">
    <property type="entry name" value="Probable disease resistance protein At1g63360"/>
    <property type="match status" value="1"/>
</dbReference>
<protein>
    <recommendedName>
        <fullName evidence="16">Disease resistance RPP13-like protein 1</fullName>
    </recommendedName>
</protein>
<dbReference type="SUPFAM" id="SSF52540">
    <property type="entry name" value="P-loop containing nucleoside triphosphate hydrolases"/>
    <property type="match status" value="1"/>
</dbReference>
<evidence type="ECO:0000259" key="9">
    <source>
        <dbReference type="Pfam" id="PF00931"/>
    </source>
</evidence>
<dbReference type="FunFam" id="3.40.50.300:FF:001091">
    <property type="entry name" value="Probable disease resistance protein At1g61300"/>
    <property type="match status" value="1"/>
</dbReference>
<keyword evidence="2" id="KW-0433">Leucine-rich repeat</keyword>
<dbReference type="Pfam" id="PF23247">
    <property type="entry name" value="LRR_RPS2"/>
    <property type="match status" value="1"/>
</dbReference>
<feature type="domain" description="R13L1/DRL21-like LRR repeat region" evidence="13">
    <location>
        <begin position="698"/>
        <end position="825"/>
    </location>
</feature>
<comment type="similarity">
    <text evidence="1">Belongs to the disease resistance NB-LRR family.</text>
</comment>
<dbReference type="InterPro" id="IPR036388">
    <property type="entry name" value="WH-like_DNA-bd_sf"/>
</dbReference>
<dbReference type="Pfam" id="PF25019">
    <property type="entry name" value="LRR_R13L1-DRL21"/>
    <property type="match status" value="1"/>
</dbReference>
<dbReference type="GO" id="GO:0005524">
    <property type="term" value="F:ATP binding"/>
    <property type="evidence" value="ECO:0007669"/>
    <property type="project" value="UniProtKB-KW"/>
</dbReference>
<evidence type="ECO:0000256" key="3">
    <source>
        <dbReference type="ARBA" id="ARBA00022737"/>
    </source>
</evidence>
<dbReference type="InterPro" id="IPR057135">
    <property type="entry name" value="At4g27190-like_LRR"/>
</dbReference>
<keyword evidence="8" id="KW-0732">Signal</keyword>
<evidence type="ECO:0008006" key="16">
    <source>
        <dbReference type="Google" id="ProtNLM"/>
    </source>
</evidence>
<dbReference type="InterPro" id="IPR041118">
    <property type="entry name" value="Rx_N"/>
</dbReference>
<feature type="coiled-coil region" evidence="7">
    <location>
        <begin position="57"/>
        <end position="88"/>
    </location>
</feature>
<evidence type="ECO:0000259" key="12">
    <source>
        <dbReference type="Pfam" id="PF23559"/>
    </source>
</evidence>
<dbReference type="Gene3D" id="1.20.5.4130">
    <property type="match status" value="1"/>
</dbReference>
<sequence>MAMVEVFLGAFVTVLLEKLASGELLKFLRRVGIDAHLKEWRTTLLMIKSVLSDAENKQTANEAVKEWLNELENLAYDLDDLVDELHTEALQRRLVGAEGGTSKVRKLLPTCCTDLAYSDFMFDRGIASKLQDTNVRLEVLVKKISMLSLMETTRGLPGKKGKKLQMTSLVDESDVHGREEDREKIIEMLLGAESSDSPISVIPIVGMGGVGKTTLVQLVYNDERLNGEFDLKAWACVSDEFDAFRVTKIILEAVSGGRCDYEDFNMLQVKLKENLLNKRFLIVLDDVWNENYGDWNILRRPFLSGRPGSKIIVTSRHQRVAKIMSPISAHHVTVLSDDNALSLLAHHALGTKNFDVRQDLKEMGEYLVKRCKNLPLAVKAVGGILRTKVNPKDWEDVLNNEIWINGENSEILPSLKLSYQYLPPQLKRCFAYRAIFPKDYEFDKSELLYLWMAEGFLHHSQQERSTEELGSDYFDELLARSFFQQSGFNSSCFVMHDLLNDLAISVAGDKCLMLDDKLKENLQSNISAKVRHLSFIRHFFESYQKFNLVNKFQSLRTFLPLPINKYVGQNFMSQRVLLDLLPKLCCLRVLSLSGYDSIYELPSSISNLRHLRYLNLNRTSLKRLPESLITLVNLQVLILRNCDKLIKLPPGIENLINLHHLDIVNTDLLDEVPEGIAQLGSLQTLSKLIVSKSRGLKLKDLGKLSLLQGEIYIMELQNVVNVQEAIDARLMHKPSLNKIRLAWSNNFDDSRNEMLEAEVLNALKPHENLSSLEIDFYGGAQLSGWIGDMSFFKLAKIRFSSCKNCMSLPTLGHLPLLRELSIQGMNQVKVVGVEFYGNLCSEKLSFQSLETLTFEDMPEWEEWHGLSLEVEATVEFPKLFELFIRRCPKLVRLPILSLPSTFGVKVEECNEVVLNCMHNLNSLTHLKLGKIFGLTSVLKAFQRFPLKLENFEIDHCDDLATLWPNDNISRQLDNLRKVVVKRCPQLLSLQEIGALPVVTSLSIDSCAALEFLPKSISPLTILAIQNCPLLKMVELEECRTSLESLIINWGNLNMTNLLGSSHNYSCLTYLNIYSCDDLEAFPLGGLPTPNLRHLHITDCRRLKTLPDQMELLSSLKSLWVENCTSLVEPFPQGNIPPNLTSLAITNCGKLKPLAEWDLHKLTSLYEFVVSGGYPELVSFSNNDDEHNFFPPSLTQLWLSDLPKLEILSKGFQNLTSLRRLSISKCPNLVALPMDNQLHNLWSLWIDDCPLIKRRCSKYKGDYWTTISYVPEVLIDGRSIY</sequence>
<dbReference type="InterPro" id="IPR002182">
    <property type="entry name" value="NB-ARC"/>
</dbReference>
<dbReference type="InterPro" id="IPR058922">
    <property type="entry name" value="WHD_DRP"/>
</dbReference>
<evidence type="ECO:0000313" key="14">
    <source>
        <dbReference type="EMBL" id="CAI9764722.1"/>
    </source>
</evidence>
<dbReference type="Pfam" id="PF00931">
    <property type="entry name" value="NB-ARC"/>
    <property type="match status" value="1"/>
</dbReference>
<keyword evidence="4" id="KW-0547">Nucleotide-binding</keyword>
<evidence type="ECO:0000256" key="5">
    <source>
        <dbReference type="ARBA" id="ARBA00022821"/>
    </source>
</evidence>
<name>A0AAD1ZCZ2_9LAMI</name>
<evidence type="ECO:0000256" key="7">
    <source>
        <dbReference type="SAM" id="Coils"/>
    </source>
</evidence>
<dbReference type="InterPro" id="IPR032675">
    <property type="entry name" value="LRR_dom_sf"/>
</dbReference>
<organism evidence="14 15">
    <name type="scientific">Fraxinus pennsylvanica</name>
    <dbReference type="NCBI Taxonomy" id="56036"/>
    <lineage>
        <taxon>Eukaryota</taxon>
        <taxon>Viridiplantae</taxon>
        <taxon>Streptophyta</taxon>
        <taxon>Embryophyta</taxon>
        <taxon>Tracheophyta</taxon>
        <taxon>Spermatophyta</taxon>
        <taxon>Magnoliopsida</taxon>
        <taxon>eudicotyledons</taxon>
        <taxon>Gunneridae</taxon>
        <taxon>Pentapetalae</taxon>
        <taxon>asterids</taxon>
        <taxon>lamiids</taxon>
        <taxon>Lamiales</taxon>
        <taxon>Oleaceae</taxon>
        <taxon>Oleeae</taxon>
        <taxon>Fraxinus</taxon>
    </lineage>
</organism>
<dbReference type="GO" id="GO:0043531">
    <property type="term" value="F:ADP binding"/>
    <property type="evidence" value="ECO:0007669"/>
    <property type="project" value="InterPro"/>
</dbReference>
<feature type="signal peptide" evidence="8">
    <location>
        <begin position="1"/>
        <end position="22"/>
    </location>
</feature>
<keyword evidence="5" id="KW-0611">Plant defense</keyword>
<dbReference type="Gene3D" id="3.80.10.10">
    <property type="entry name" value="Ribonuclease Inhibitor"/>
    <property type="match status" value="4"/>
</dbReference>
<proteinExistence type="inferred from homology"/>
<evidence type="ECO:0000256" key="1">
    <source>
        <dbReference type="ARBA" id="ARBA00008894"/>
    </source>
</evidence>
<feature type="domain" description="NB-ARC" evidence="9">
    <location>
        <begin position="179"/>
        <end position="348"/>
    </location>
</feature>
<keyword evidence="6" id="KW-0067">ATP-binding</keyword>
<dbReference type="PANTHER" id="PTHR36766">
    <property type="entry name" value="PLANT BROAD-SPECTRUM MILDEW RESISTANCE PROTEIN RPW8"/>
    <property type="match status" value="1"/>
</dbReference>
<gene>
    <name evidence="14" type="ORF">FPE_LOCUS12152</name>
</gene>
<dbReference type="InterPro" id="IPR027417">
    <property type="entry name" value="P-loop_NTPase"/>
</dbReference>
<dbReference type="Gene3D" id="1.10.10.10">
    <property type="entry name" value="Winged helix-like DNA-binding domain superfamily/Winged helix DNA-binding domain"/>
    <property type="match status" value="1"/>
</dbReference>
<evidence type="ECO:0000259" key="13">
    <source>
        <dbReference type="Pfam" id="PF25019"/>
    </source>
</evidence>
<accession>A0AAD1ZCZ2</accession>
<dbReference type="Proteomes" id="UP000834106">
    <property type="component" value="Chromosome 7"/>
</dbReference>
<feature type="domain" description="Disease resistance N-terminal" evidence="10">
    <location>
        <begin position="11"/>
        <end position="97"/>
    </location>
</feature>
<feature type="domain" description="Disease resistance protein At4g27190-like leucine-rich repeats" evidence="11">
    <location>
        <begin position="1106"/>
        <end position="1248"/>
    </location>
</feature>
<dbReference type="Gene3D" id="3.40.50.300">
    <property type="entry name" value="P-loop containing nucleotide triphosphate hydrolases"/>
    <property type="match status" value="1"/>
</dbReference>
<dbReference type="Gene3D" id="1.10.8.430">
    <property type="entry name" value="Helical domain of apoptotic protease-activating factors"/>
    <property type="match status" value="1"/>
</dbReference>
<keyword evidence="7" id="KW-0175">Coiled coil</keyword>
<dbReference type="GO" id="GO:0051607">
    <property type="term" value="P:defense response to virus"/>
    <property type="evidence" value="ECO:0007669"/>
    <property type="project" value="UniProtKB-ARBA"/>
</dbReference>
<feature type="domain" description="Disease resistance protein winged helix" evidence="12">
    <location>
        <begin position="435"/>
        <end position="503"/>
    </location>
</feature>
<reference evidence="14" key="1">
    <citation type="submission" date="2023-05" db="EMBL/GenBank/DDBJ databases">
        <authorList>
            <person name="Huff M."/>
        </authorList>
    </citation>
    <scope>NUCLEOTIDE SEQUENCE</scope>
</reference>
<dbReference type="Pfam" id="PF23559">
    <property type="entry name" value="WHD_DRP"/>
    <property type="match status" value="1"/>
</dbReference>
<evidence type="ECO:0000256" key="4">
    <source>
        <dbReference type="ARBA" id="ARBA00022741"/>
    </source>
</evidence>
<dbReference type="PANTHER" id="PTHR36766:SF51">
    <property type="entry name" value="DISEASE RESISTANCE RPP13-LIKE PROTEIN 1"/>
    <property type="match status" value="1"/>
</dbReference>
<keyword evidence="3" id="KW-0677">Repeat</keyword>
<dbReference type="AlphaFoldDB" id="A0AAD1ZCZ2"/>
<evidence type="ECO:0000256" key="8">
    <source>
        <dbReference type="SAM" id="SignalP"/>
    </source>
</evidence>
<dbReference type="SUPFAM" id="SSF52058">
    <property type="entry name" value="L domain-like"/>
    <property type="match status" value="2"/>
</dbReference>
<dbReference type="InterPro" id="IPR042197">
    <property type="entry name" value="Apaf_helical"/>
</dbReference>
<keyword evidence="15" id="KW-1185">Reference proteome</keyword>
<evidence type="ECO:0000256" key="6">
    <source>
        <dbReference type="ARBA" id="ARBA00022840"/>
    </source>
</evidence>